<feature type="region of interest" description="Disordered" evidence="1">
    <location>
        <begin position="64"/>
        <end position="94"/>
    </location>
</feature>
<dbReference type="InParanoid" id="A0A6J2X263"/>
<name>A0A6J2X263_SITOR</name>
<dbReference type="SMART" id="SM00848">
    <property type="entry name" value="Inhibitor_I29"/>
    <property type="match status" value="1"/>
</dbReference>
<dbReference type="RefSeq" id="XP_030745268.1">
    <property type="nucleotide sequence ID" value="XM_030889408.1"/>
</dbReference>
<dbReference type="KEGG" id="soy:115874298"/>
<protein>
    <submittedName>
        <fullName evidence="4">Cathepsin L-like proteinase</fullName>
    </submittedName>
</protein>
<dbReference type="SUPFAM" id="SSF54001">
    <property type="entry name" value="Cysteine proteinases"/>
    <property type="match status" value="1"/>
</dbReference>
<dbReference type="GeneID" id="115874298"/>
<dbReference type="InterPro" id="IPR013201">
    <property type="entry name" value="Prot_inhib_I29"/>
</dbReference>
<evidence type="ECO:0000256" key="1">
    <source>
        <dbReference type="SAM" id="MobiDB-lite"/>
    </source>
</evidence>
<sequence length="94" mass="10829">MSNLLSVEEEWINFKSKFNKSYDSEEEEQKRYQIFQDNYDKVVEHNKKFEAGEESSSLAINQFSDQSQEEFSKKSTGLKATGLRATGLARPAPQ</sequence>
<dbReference type="Proteomes" id="UP000504635">
    <property type="component" value="Unplaced"/>
</dbReference>
<reference evidence="4" key="1">
    <citation type="submission" date="2025-08" db="UniProtKB">
        <authorList>
            <consortium name="RefSeq"/>
        </authorList>
    </citation>
    <scope>IDENTIFICATION</scope>
    <source>
        <tissue evidence="4">Gonads</tissue>
    </source>
</reference>
<evidence type="ECO:0000259" key="2">
    <source>
        <dbReference type="SMART" id="SM00848"/>
    </source>
</evidence>
<proteinExistence type="predicted"/>
<evidence type="ECO:0000313" key="4">
    <source>
        <dbReference type="RefSeq" id="XP_030745268.1"/>
    </source>
</evidence>
<evidence type="ECO:0000313" key="3">
    <source>
        <dbReference type="Proteomes" id="UP000504635"/>
    </source>
</evidence>
<keyword evidence="3" id="KW-1185">Reference proteome</keyword>
<dbReference type="Pfam" id="PF08246">
    <property type="entry name" value="Inhibitor_I29"/>
    <property type="match status" value="1"/>
</dbReference>
<organism evidence="3 4">
    <name type="scientific">Sitophilus oryzae</name>
    <name type="common">Rice weevil</name>
    <name type="synonym">Curculio oryzae</name>
    <dbReference type="NCBI Taxonomy" id="7048"/>
    <lineage>
        <taxon>Eukaryota</taxon>
        <taxon>Metazoa</taxon>
        <taxon>Ecdysozoa</taxon>
        <taxon>Arthropoda</taxon>
        <taxon>Hexapoda</taxon>
        <taxon>Insecta</taxon>
        <taxon>Pterygota</taxon>
        <taxon>Neoptera</taxon>
        <taxon>Endopterygota</taxon>
        <taxon>Coleoptera</taxon>
        <taxon>Polyphaga</taxon>
        <taxon>Cucujiformia</taxon>
        <taxon>Curculionidae</taxon>
        <taxon>Dryophthorinae</taxon>
        <taxon>Sitophilus</taxon>
    </lineage>
</organism>
<accession>A0A6J2X263</accession>
<dbReference type="InterPro" id="IPR038765">
    <property type="entry name" value="Papain-like_cys_pep_sf"/>
</dbReference>
<dbReference type="AlphaFoldDB" id="A0A6J2X263"/>
<dbReference type="Gene3D" id="1.10.287.2250">
    <property type="match status" value="1"/>
</dbReference>
<gene>
    <name evidence="4" type="primary">LOC115874298</name>
</gene>
<dbReference type="OrthoDB" id="5855924at2759"/>
<feature type="domain" description="Cathepsin propeptide inhibitor" evidence="2">
    <location>
        <begin position="11"/>
        <end position="71"/>
    </location>
</feature>